<evidence type="ECO:0000313" key="11">
    <source>
        <dbReference type="EMBL" id="MCR8633642.1"/>
    </source>
</evidence>
<feature type="transmembrane region" description="Helical" evidence="9">
    <location>
        <begin position="218"/>
        <end position="238"/>
    </location>
</feature>
<feature type="transmembrane region" description="Helical" evidence="9">
    <location>
        <begin position="71"/>
        <end position="90"/>
    </location>
</feature>
<feature type="transmembrane region" description="Helical" evidence="9">
    <location>
        <begin position="503"/>
        <end position="521"/>
    </location>
</feature>
<feature type="transmembrane region" description="Helical" evidence="9">
    <location>
        <begin position="379"/>
        <end position="397"/>
    </location>
</feature>
<evidence type="ECO:0000256" key="5">
    <source>
        <dbReference type="ARBA" id="ARBA00022692"/>
    </source>
</evidence>
<evidence type="ECO:0000256" key="2">
    <source>
        <dbReference type="ARBA" id="ARBA00008537"/>
    </source>
</evidence>
<evidence type="ECO:0000256" key="3">
    <source>
        <dbReference type="ARBA" id="ARBA00022448"/>
    </source>
</evidence>
<organism evidence="11 12">
    <name type="scientific">Paenibacillus radicis</name>
    <name type="common">ex Xue et al. 2023</name>
    <dbReference type="NCBI Taxonomy" id="2972489"/>
    <lineage>
        <taxon>Bacteria</taxon>
        <taxon>Bacillati</taxon>
        <taxon>Bacillota</taxon>
        <taxon>Bacilli</taxon>
        <taxon>Bacillales</taxon>
        <taxon>Paenibacillaceae</taxon>
        <taxon>Paenibacillus</taxon>
    </lineage>
</organism>
<dbReference type="InterPro" id="IPR020846">
    <property type="entry name" value="MFS_dom"/>
</dbReference>
<comment type="similarity">
    <text evidence="2">Belongs to the major facilitator superfamily. EmrB family.</text>
</comment>
<dbReference type="Proteomes" id="UP001300012">
    <property type="component" value="Unassembled WGS sequence"/>
</dbReference>
<feature type="transmembrane region" description="Helical" evidence="9">
    <location>
        <begin position="283"/>
        <end position="311"/>
    </location>
</feature>
<feature type="transmembrane region" description="Helical" evidence="9">
    <location>
        <begin position="32"/>
        <end position="51"/>
    </location>
</feature>
<dbReference type="PROSITE" id="PS50850">
    <property type="entry name" value="MFS"/>
    <property type="match status" value="1"/>
</dbReference>
<dbReference type="Gene3D" id="1.20.1720.10">
    <property type="entry name" value="Multidrug resistance protein D"/>
    <property type="match status" value="1"/>
</dbReference>
<dbReference type="CDD" id="cd17503">
    <property type="entry name" value="MFS_LmrB_MDR_like"/>
    <property type="match status" value="1"/>
</dbReference>
<dbReference type="EMBL" id="JANQBD010000015">
    <property type="protein sequence ID" value="MCR8633642.1"/>
    <property type="molecule type" value="Genomic_DNA"/>
</dbReference>
<comment type="caution">
    <text evidence="11">The sequence shown here is derived from an EMBL/GenBank/DDBJ whole genome shotgun (WGS) entry which is preliminary data.</text>
</comment>
<feature type="transmembrane region" description="Helical" evidence="9">
    <location>
        <begin position="124"/>
        <end position="146"/>
    </location>
</feature>
<dbReference type="InterPro" id="IPR004638">
    <property type="entry name" value="EmrB-like"/>
</dbReference>
<evidence type="ECO:0000256" key="8">
    <source>
        <dbReference type="SAM" id="MobiDB-lite"/>
    </source>
</evidence>
<evidence type="ECO:0000256" key="6">
    <source>
        <dbReference type="ARBA" id="ARBA00022989"/>
    </source>
</evidence>
<evidence type="ECO:0000256" key="1">
    <source>
        <dbReference type="ARBA" id="ARBA00004651"/>
    </source>
</evidence>
<dbReference type="PANTHER" id="PTHR42718:SF9">
    <property type="entry name" value="MAJOR FACILITATOR SUPERFAMILY MULTIDRUG TRANSPORTER MFSC"/>
    <property type="match status" value="1"/>
</dbReference>
<proteinExistence type="inferred from homology"/>
<dbReference type="NCBIfam" id="TIGR00711">
    <property type="entry name" value="efflux_EmrB"/>
    <property type="match status" value="1"/>
</dbReference>
<gene>
    <name evidence="11" type="ORF">NV381_20875</name>
</gene>
<dbReference type="Pfam" id="PF07690">
    <property type="entry name" value="MFS_1"/>
    <property type="match status" value="1"/>
</dbReference>
<feature type="transmembrane region" description="Helical" evidence="9">
    <location>
        <begin position="185"/>
        <end position="206"/>
    </location>
</feature>
<keyword evidence="6 9" id="KW-1133">Transmembrane helix</keyword>
<evidence type="ECO:0000259" key="10">
    <source>
        <dbReference type="PROSITE" id="PS50850"/>
    </source>
</evidence>
<feature type="transmembrane region" description="Helical" evidence="9">
    <location>
        <begin position="323"/>
        <end position="344"/>
    </location>
</feature>
<feature type="region of interest" description="Disordered" evidence="8">
    <location>
        <begin position="1"/>
        <end position="25"/>
    </location>
</feature>
<keyword evidence="7 9" id="KW-0472">Membrane</keyword>
<evidence type="ECO:0000313" key="12">
    <source>
        <dbReference type="Proteomes" id="UP001300012"/>
    </source>
</evidence>
<sequence>MTDQLGEAKPVAAQGNTNAPVGTEPPARGRGLAMLAMILAVFMAILDTSIVNVAVPKMMAVFSVSQTEIQWVLTAYSLVVGALIPITGYLGDRFGYKRVFLYSVAVFTIGSALCSAAWSNNSMIVFRIIQAIGGGAVMPVSMVMLFRMFPPEKRGMAMGLFGISVMFAPAVGPTLSGYIVEYLDWRLIFSINVPIGIIDIFLAATALKEYKIENPGKFDLWGFVTSSTGLATLLYGVGIVADKGWNNTEVIIFLSIATVCLIAFIIIELIVERPMLDLSLLKNFTFTLTLMISSTAMVILMGSLFLLPVFLENVAGLSPIQTGLLLLPQAIVSGLMMPIAGALFDKIGAKPLAVIGMIITAYGLYLTRQLDVTTPFSTIVGWLMIRAVGVGLVMMPVQTAGMNTVPMHKMGQGTALSNAIRQVSASFGIAWLALMFSNQRIFHSAAMSDQMNMFSASVQNNISQIQSQYMAVGQSFGQAQSSAIGYVYGQIQLQATVQAMDDVFYMTAGLALAAVVLSMFLKTVKRPGSSKEHVVGE</sequence>
<feature type="transmembrane region" description="Helical" evidence="9">
    <location>
        <begin position="99"/>
        <end position="118"/>
    </location>
</feature>
<keyword evidence="12" id="KW-1185">Reference proteome</keyword>
<dbReference type="PRINTS" id="PR01036">
    <property type="entry name" value="TCRTETB"/>
</dbReference>
<feature type="transmembrane region" description="Helical" evidence="9">
    <location>
        <begin position="418"/>
        <end position="437"/>
    </location>
</feature>
<keyword evidence="3" id="KW-0813">Transport</keyword>
<feature type="transmembrane region" description="Helical" evidence="9">
    <location>
        <begin position="351"/>
        <end position="367"/>
    </location>
</feature>
<protein>
    <submittedName>
        <fullName evidence="11">DHA2 family efflux MFS transporter permease subunit</fullName>
    </submittedName>
</protein>
<feature type="transmembrane region" description="Helical" evidence="9">
    <location>
        <begin position="158"/>
        <end position="179"/>
    </location>
</feature>
<feature type="domain" description="Major facilitator superfamily (MFS) profile" evidence="10">
    <location>
        <begin position="33"/>
        <end position="526"/>
    </location>
</feature>
<name>A0ABT1YKX2_9BACL</name>
<dbReference type="InterPro" id="IPR036259">
    <property type="entry name" value="MFS_trans_sf"/>
</dbReference>
<keyword evidence="4" id="KW-1003">Cell membrane</keyword>
<dbReference type="Gene3D" id="1.20.1250.20">
    <property type="entry name" value="MFS general substrate transporter like domains"/>
    <property type="match status" value="1"/>
</dbReference>
<feature type="transmembrane region" description="Helical" evidence="9">
    <location>
        <begin position="250"/>
        <end position="271"/>
    </location>
</feature>
<dbReference type="PANTHER" id="PTHR42718">
    <property type="entry name" value="MAJOR FACILITATOR SUPERFAMILY MULTIDRUG TRANSPORTER MFSC"/>
    <property type="match status" value="1"/>
</dbReference>
<dbReference type="SUPFAM" id="SSF103473">
    <property type="entry name" value="MFS general substrate transporter"/>
    <property type="match status" value="1"/>
</dbReference>
<evidence type="ECO:0000256" key="7">
    <source>
        <dbReference type="ARBA" id="ARBA00023136"/>
    </source>
</evidence>
<reference evidence="11 12" key="1">
    <citation type="submission" date="2022-08" db="EMBL/GenBank/DDBJ databases">
        <title>Paenibacillus endoradicis sp. nov., Paenibacillus radicibacter sp. nov and Paenibacillus pararadicis sp. nov., three cold-adapted plant growth-promoting bacteria isolated from root of Larix gmelinii in Great Khingan.</title>
        <authorList>
            <person name="Xue H."/>
        </authorList>
    </citation>
    <scope>NUCLEOTIDE SEQUENCE [LARGE SCALE GENOMIC DNA]</scope>
    <source>
        <strain evidence="11 12">N5-1-1-5</strain>
    </source>
</reference>
<comment type="subcellular location">
    <subcellularLocation>
        <location evidence="1">Cell membrane</location>
        <topology evidence="1">Multi-pass membrane protein</topology>
    </subcellularLocation>
</comment>
<dbReference type="InterPro" id="IPR011701">
    <property type="entry name" value="MFS"/>
</dbReference>
<dbReference type="RefSeq" id="WP_258215208.1">
    <property type="nucleotide sequence ID" value="NZ_JANQBD010000015.1"/>
</dbReference>
<accession>A0ABT1YKX2</accession>
<evidence type="ECO:0000256" key="4">
    <source>
        <dbReference type="ARBA" id="ARBA00022475"/>
    </source>
</evidence>
<evidence type="ECO:0000256" key="9">
    <source>
        <dbReference type="SAM" id="Phobius"/>
    </source>
</evidence>
<keyword evidence="5 9" id="KW-0812">Transmembrane</keyword>